<gene>
    <name evidence="8" type="ORF">HOLleu_29838</name>
</gene>
<dbReference type="EMBL" id="JAIZAY010000015">
    <property type="protein sequence ID" value="KAJ8027786.1"/>
    <property type="molecule type" value="Genomic_DNA"/>
</dbReference>
<dbReference type="SUPFAM" id="SSF48726">
    <property type="entry name" value="Immunoglobulin"/>
    <property type="match status" value="2"/>
</dbReference>
<evidence type="ECO:0000256" key="6">
    <source>
        <dbReference type="ARBA" id="ARBA00023180"/>
    </source>
</evidence>
<accession>A0A9Q1BJM6</accession>
<dbReference type="GO" id="GO:0007157">
    <property type="term" value="P:heterophilic cell-cell adhesion via plasma membrane cell adhesion molecules"/>
    <property type="evidence" value="ECO:0007669"/>
    <property type="project" value="TreeGrafter"/>
</dbReference>
<dbReference type="GO" id="GO:0016020">
    <property type="term" value="C:membrane"/>
    <property type="evidence" value="ECO:0007669"/>
    <property type="project" value="UniProtKB-SubCell"/>
</dbReference>
<evidence type="ECO:0000256" key="1">
    <source>
        <dbReference type="ARBA" id="ARBA00004370"/>
    </source>
</evidence>
<dbReference type="PANTHER" id="PTHR23277">
    <property type="entry name" value="NECTIN-RELATED"/>
    <property type="match status" value="1"/>
</dbReference>
<comment type="caution">
    <text evidence="8">The sequence shown here is derived from an EMBL/GenBank/DDBJ whole genome shotgun (WGS) entry which is preliminary data.</text>
</comment>
<keyword evidence="5" id="KW-1015">Disulfide bond</keyword>
<protein>
    <submittedName>
        <fullName evidence="8">Cell adhesion molecule 3</fullName>
    </submittedName>
</protein>
<proteinExistence type="predicted"/>
<dbReference type="GO" id="GO:0005912">
    <property type="term" value="C:adherens junction"/>
    <property type="evidence" value="ECO:0007669"/>
    <property type="project" value="TreeGrafter"/>
</dbReference>
<evidence type="ECO:0000256" key="4">
    <source>
        <dbReference type="ARBA" id="ARBA00023136"/>
    </source>
</evidence>
<dbReference type="InterPro" id="IPR051427">
    <property type="entry name" value="Nectin/Nectin-like"/>
</dbReference>
<keyword evidence="3" id="KW-0677">Repeat</keyword>
<dbReference type="InterPro" id="IPR007110">
    <property type="entry name" value="Ig-like_dom"/>
</dbReference>
<dbReference type="InterPro" id="IPR013783">
    <property type="entry name" value="Ig-like_fold"/>
</dbReference>
<evidence type="ECO:0000256" key="5">
    <source>
        <dbReference type="ARBA" id="ARBA00023157"/>
    </source>
</evidence>
<evidence type="ECO:0000259" key="7">
    <source>
        <dbReference type="PROSITE" id="PS50835"/>
    </source>
</evidence>
<dbReference type="SMART" id="SM00409">
    <property type="entry name" value="IG"/>
    <property type="match status" value="1"/>
</dbReference>
<evidence type="ECO:0000256" key="3">
    <source>
        <dbReference type="ARBA" id="ARBA00022737"/>
    </source>
</evidence>
<keyword evidence="2" id="KW-0732">Signal</keyword>
<keyword evidence="9" id="KW-1185">Reference proteome</keyword>
<evidence type="ECO:0000313" key="9">
    <source>
        <dbReference type="Proteomes" id="UP001152320"/>
    </source>
</evidence>
<dbReference type="PROSITE" id="PS50835">
    <property type="entry name" value="IG_LIKE"/>
    <property type="match status" value="1"/>
</dbReference>
<dbReference type="InterPro" id="IPR036179">
    <property type="entry name" value="Ig-like_dom_sf"/>
</dbReference>
<keyword evidence="6" id="KW-0325">Glycoprotein</keyword>
<name>A0A9Q1BJM6_HOLLE</name>
<keyword evidence="4" id="KW-0472">Membrane</keyword>
<comment type="subcellular location">
    <subcellularLocation>
        <location evidence="1">Membrane</location>
    </subcellularLocation>
</comment>
<dbReference type="GO" id="GO:0007156">
    <property type="term" value="P:homophilic cell adhesion via plasma membrane adhesion molecules"/>
    <property type="evidence" value="ECO:0007669"/>
    <property type="project" value="TreeGrafter"/>
</dbReference>
<dbReference type="InterPro" id="IPR013151">
    <property type="entry name" value="Immunoglobulin_dom"/>
</dbReference>
<dbReference type="Gene3D" id="2.60.40.10">
    <property type="entry name" value="Immunoglobulins"/>
    <property type="match status" value="2"/>
</dbReference>
<dbReference type="Proteomes" id="UP001152320">
    <property type="component" value="Chromosome 15"/>
</dbReference>
<dbReference type="Pfam" id="PF00047">
    <property type="entry name" value="ig"/>
    <property type="match status" value="1"/>
</dbReference>
<evidence type="ECO:0000256" key="2">
    <source>
        <dbReference type="ARBA" id="ARBA00022729"/>
    </source>
</evidence>
<sequence length="464" mass="52193">MLFYFDSEGQLYPSPVRLALFGSTTNMECIIGETNFDFTITWMSHGNNIMHHSTNKELLKIQGRFKSVINNNKSIASLHISNVIFEDAGEYDCSVTFHSVGTSQRMSWILLVQGLPKINISSLIVSSLIEVECCIKVAFAMNRSDMEIIWRIGREILHSEILPGEHGTISVTTENVCSDVTLILTQMHHGSVLKCFLRSELHKSARVTLNVKYLTKADVIVGSSYNPFDAVKVRKDEIVNITCISQGNPFPNISLQRRNMENYWINTSMKTYPVRQNITMTSQTFLYKSTEEEAVKFRCTAYNSIGFTTQSKEFQIELLADSDTSGLNVTSVVAVCLGLIICASLMLTKLTRGNYYHVSPVRGGDNSVYTDMSPGASDIYCKRIHVTNTANNPSKDVETHDYAMISNAPVEITQSSSYVEMVDTEYSDEEYRNLHKMKVVKTSGETEKEDVGETNFAEFPQTYI</sequence>
<organism evidence="8 9">
    <name type="scientific">Holothuria leucospilota</name>
    <name type="common">Black long sea cucumber</name>
    <name type="synonym">Mertensiothuria leucospilota</name>
    <dbReference type="NCBI Taxonomy" id="206669"/>
    <lineage>
        <taxon>Eukaryota</taxon>
        <taxon>Metazoa</taxon>
        <taxon>Echinodermata</taxon>
        <taxon>Eleutherozoa</taxon>
        <taxon>Echinozoa</taxon>
        <taxon>Holothuroidea</taxon>
        <taxon>Aspidochirotacea</taxon>
        <taxon>Aspidochirotida</taxon>
        <taxon>Holothuriidae</taxon>
        <taxon>Holothuria</taxon>
    </lineage>
</organism>
<dbReference type="AlphaFoldDB" id="A0A9Q1BJM6"/>
<dbReference type="PANTHER" id="PTHR23277:SF108">
    <property type="entry name" value="FASCICLIN-3"/>
    <property type="match status" value="1"/>
</dbReference>
<evidence type="ECO:0000313" key="8">
    <source>
        <dbReference type="EMBL" id="KAJ8027786.1"/>
    </source>
</evidence>
<dbReference type="InterPro" id="IPR003599">
    <property type="entry name" value="Ig_sub"/>
</dbReference>
<reference evidence="8" key="1">
    <citation type="submission" date="2021-10" db="EMBL/GenBank/DDBJ databases">
        <title>Tropical sea cucumber genome reveals ecological adaptation and Cuvierian tubules defense mechanism.</title>
        <authorList>
            <person name="Chen T."/>
        </authorList>
    </citation>
    <scope>NUCLEOTIDE SEQUENCE</scope>
    <source>
        <strain evidence="8">Nanhai2018</strain>
        <tissue evidence="8">Muscle</tissue>
    </source>
</reference>
<feature type="domain" description="Ig-like" evidence="7">
    <location>
        <begin position="22"/>
        <end position="107"/>
    </location>
</feature>